<keyword evidence="2" id="KW-0812">Transmembrane</keyword>
<evidence type="ECO:0000313" key="4">
    <source>
        <dbReference type="Proteomes" id="UP000824130"/>
    </source>
</evidence>
<dbReference type="AlphaFoldDB" id="A0A9D1SV01"/>
<name>A0A9D1SV01_9FIRM</name>
<dbReference type="Proteomes" id="UP000824130">
    <property type="component" value="Unassembled WGS sequence"/>
</dbReference>
<keyword evidence="2" id="KW-1133">Transmembrane helix</keyword>
<gene>
    <name evidence="3" type="ORF">IAD25_08605</name>
</gene>
<evidence type="ECO:0000256" key="1">
    <source>
        <dbReference type="SAM" id="MobiDB-lite"/>
    </source>
</evidence>
<evidence type="ECO:0000313" key="3">
    <source>
        <dbReference type="EMBL" id="HIU96743.1"/>
    </source>
</evidence>
<organism evidence="3 4">
    <name type="scientific">Candidatus Allocopromorpha excrementipullorum</name>
    <dbReference type="NCBI Taxonomy" id="2840743"/>
    <lineage>
        <taxon>Bacteria</taxon>
        <taxon>Bacillati</taxon>
        <taxon>Bacillota</taxon>
        <taxon>Clostridia</taxon>
        <taxon>Eubacteriales</taxon>
        <taxon>Eubacteriaceae</taxon>
        <taxon>Eubacteriaceae incertae sedis</taxon>
        <taxon>Candidatus Allocopromorpha</taxon>
    </lineage>
</organism>
<accession>A0A9D1SV01</accession>
<protein>
    <recommendedName>
        <fullName evidence="5">Oxaloacetate decarboxylase, gamma chain</fullName>
    </recommendedName>
</protein>
<reference evidence="3" key="1">
    <citation type="submission" date="2020-10" db="EMBL/GenBank/DDBJ databases">
        <authorList>
            <person name="Gilroy R."/>
        </authorList>
    </citation>
    <scope>NUCLEOTIDE SEQUENCE</scope>
    <source>
        <strain evidence="3">ChiSjej4B22-8349</strain>
    </source>
</reference>
<feature type="region of interest" description="Disordered" evidence="1">
    <location>
        <begin position="58"/>
        <end position="77"/>
    </location>
</feature>
<keyword evidence="2" id="KW-0472">Membrane</keyword>
<feature type="compositionally biased region" description="Acidic residues" evidence="1">
    <location>
        <begin position="58"/>
        <end position="70"/>
    </location>
</feature>
<reference evidence="3" key="2">
    <citation type="journal article" date="2021" name="PeerJ">
        <title>Extensive microbial diversity within the chicken gut microbiome revealed by metagenomics and culture.</title>
        <authorList>
            <person name="Gilroy R."/>
            <person name="Ravi A."/>
            <person name="Getino M."/>
            <person name="Pursley I."/>
            <person name="Horton D.L."/>
            <person name="Alikhan N.F."/>
            <person name="Baker D."/>
            <person name="Gharbi K."/>
            <person name="Hall N."/>
            <person name="Watson M."/>
            <person name="Adriaenssens E.M."/>
            <person name="Foster-Nyarko E."/>
            <person name="Jarju S."/>
            <person name="Secka A."/>
            <person name="Antonio M."/>
            <person name="Oren A."/>
            <person name="Chaudhuri R.R."/>
            <person name="La Ragione R."/>
            <person name="Hildebrand F."/>
            <person name="Pallen M.J."/>
        </authorList>
    </citation>
    <scope>NUCLEOTIDE SEQUENCE</scope>
    <source>
        <strain evidence="3">ChiSjej4B22-8349</strain>
    </source>
</reference>
<sequence length="158" mass="16877">MGFIEKLSGSSLLLSLLTGLGIAVCVIAIIWLIMLAGENIAKSARRRRAAGYDNEVYDGELDEAPDEAPDNTDPVNVCEREDIPDMGIAEETATEEKNVADEDQLDDEELIAVISAAVAAYGGGDAGRLVVRKIKRLAGGNTPWSAAAKAEQIESRKF</sequence>
<evidence type="ECO:0000256" key="2">
    <source>
        <dbReference type="SAM" id="Phobius"/>
    </source>
</evidence>
<feature type="transmembrane region" description="Helical" evidence="2">
    <location>
        <begin position="12"/>
        <end position="37"/>
    </location>
</feature>
<proteinExistence type="predicted"/>
<evidence type="ECO:0008006" key="5">
    <source>
        <dbReference type="Google" id="ProtNLM"/>
    </source>
</evidence>
<comment type="caution">
    <text evidence="3">The sequence shown here is derived from an EMBL/GenBank/DDBJ whole genome shotgun (WGS) entry which is preliminary data.</text>
</comment>
<dbReference type="EMBL" id="DVOB01000184">
    <property type="protein sequence ID" value="HIU96743.1"/>
    <property type="molecule type" value="Genomic_DNA"/>
</dbReference>